<gene>
    <name evidence="2" type="primary">hda</name>
    <name evidence="2" type="ORF">GWK36_04700</name>
</gene>
<evidence type="ECO:0000313" key="3">
    <source>
        <dbReference type="Proteomes" id="UP000502699"/>
    </source>
</evidence>
<proteinExistence type="predicted"/>
<reference evidence="3" key="1">
    <citation type="submission" date="2020-01" db="EMBL/GenBank/DDBJ databases">
        <title>Caldichromatium gen. nov., sp. nov., a thermophilic purple sulfur bacterium member of the family Chromatiaceae isolated from Nakabusa hot spring, Japan.</title>
        <authorList>
            <person name="Saini M.K."/>
            <person name="Hanada S."/>
            <person name="Tank M."/>
        </authorList>
    </citation>
    <scope>NUCLEOTIDE SEQUENCE [LARGE SCALE GENOMIC DNA]</scope>
    <source>
        <strain evidence="3">No.7</strain>
    </source>
</reference>
<dbReference type="PANTHER" id="PTHR30050:SF5">
    <property type="entry name" value="DNAA REGULATORY INACTIVATOR HDA"/>
    <property type="match status" value="1"/>
</dbReference>
<dbReference type="NCBIfam" id="TIGR03420">
    <property type="entry name" value="DnaA_homol_Hda"/>
    <property type="match status" value="1"/>
</dbReference>
<accession>A0A6G7VGP0</accession>
<dbReference type="AlphaFoldDB" id="A0A6G7VGP0"/>
<dbReference type="InterPro" id="IPR055199">
    <property type="entry name" value="Hda_lid"/>
</dbReference>
<feature type="domain" description="Hda lid" evidence="1">
    <location>
        <begin position="157"/>
        <end position="217"/>
    </location>
</feature>
<evidence type="ECO:0000259" key="1">
    <source>
        <dbReference type="Pfam" id="PF22688"/>
    </source>
</evidence>
<dbReference type="Gene3D" id="3.40.50.300">
    <property type="entry name" value="P-loop containing nucleotide triphosphate hydrolases"/>
    <property type="match status" value="1"/>
</dbReference>
<name>A0A6G7VGP0_9GAMM</name>
<dbReference type="KEGG" id="cjap:GWK36_04700"/>
<dbReference type="InterPro" id="IPR027417">
    <property type="entry name" value="P-loop_NTPase"/>
</dbReference>
<dbReference type="Gene3D" id="1.10.8.60">
    <property type="match status" value="1"/>
</dbReference>
<protein>
    <submittedName>
        <fullName evidence="2">DnaA regulatory inactivator Hda</fullName>
    </submittedName>
</protein>
<keyword evidence="3" id="KW-1185">Reference proteome</keyword>
<dbReference type="Proteomes" id="UP000502699">
    <property type="component" value="Chromosome"/>
</dbReference>
<dbReference type="GO" id="GO:0032297">
    <property type="term" value="P:negative regulation of DNA-templated DNA replication initiation"/>
    <property type="evidence" value="ECO:0007669"/>
    <property type="project" value="InterPro"/>
</dbReference>
<sequence length="221" mass="24538">MRQEPTLETYFPGPNAEALAAVAALAGGQGEPYLLLVGTSGTGKSHLLQAACQAAVRAQRQAHFIPLGFTGLDPALLEDLEWLDLVAIDDLHCIVGDPDWERALFTLFNRLRERGRALLCAVRTAPEALPFALPDLVSRLAWGPRYRLIPLAEGDCRQLLIESAHRRGLDLPPELVQFIMNHHARDPASLLELLARLDSLSLREQRPPSIQLLRRIMLDRP</sequence>
<organism evidence="2 3">
    <name type="scientific">Caldichromatium japonicum</name>
    <dbReference type="NCBI Taxonomy" id="2699430"/>
    <lineage>
        <taxon>Bacteria</taxon>
        <taxon>Pseudomonadati</taxon>
        <taxon>Pseudomonadota</taxon>
        <taxon>Gammaproteobacteria</taxon>
        <taxon>Chromatiales</taxon>
        <taxon>Chromatiaceae</taxon>
        <taxon>Caldichromatium</taxon>
    </lineage>
</organism>
<evidence type="ECO:0000313" key="2">
    <source>
        <dbReference type="EMBL" id="QIK39112.1"/>
    </source>
</evidence>
<dbReference type="InterPro" id="IPR017788">
    <property type="entry name" value="Hda"/>
</dbReference>
<dbReference type="SUPFAM" id="SSF52540">
    <property type="entry name" value="P-loop containing nucleoside triphosphate hydrolases"/>
    <property type="match status" value="1"/>
</dbReference>
<dbReference type="EMBL" id="CP048029">
    <property type="protein sequence ID" value="QIK39112.1"/>
    <property type="molecule type" value="Genomic_DNA"/>
</dbReference>
<dbReference type="Pfam" id="PF22688">
    <property type="entry name" value="Hda_lid"/>
    <property type="match status" value="1"/>
</dbReference>
<dbReference type="PANTHER" id="PTHR30050">
    <property type="entry name" value="CHROMOSOMAL REPLICATION INITIATOR PROTEIN DNAA"/>
    <property type="match status" value="1"/>
</dbReference>
<dbReference type="GO" id="GO:0006270">
    <property type="term" value="P:DNA replication initiation"/>
    <property type="evidence" value="ECO:0007669"/>
    <property type="project" value="TreeGrafter"/>
</dbReference>